<feature type="transmembrane region" description="Helical" evidence="8">
    <location>
        <begin position="362"/>
        <end position="381"/>
    </location>
</feature>
<feature type="transmembrane region" description="Helical" evidence="8">
    <location>
        <begin position="294"/>
        <end position="315"/>
    </location>
</feature>
<accession>A0A3B1AAZ6</accession>
<evidence type="ECO:0000256" key="7">
    <source>
        <dbReference type="ARBA" id="ARBA00023136"/>
    </source>
</evidence>
<evidence type="ECO:0000256" key="8">
    <source>
        <dbReference type="SAM" id="Phobius"/>
    </source>
</evidence>
<sequence>MIFEGFIEAETVFLWITFALALLLGVVANKTNFCTMGAVSDWVNMGDLGRIRAWLLAIAVAMLGVVILETMELINADAAFPPYRNSQLIWAENLLGGVLFGIGMTLASGCGNKTLVRIGGGNFKSVVVLVVIAVIAYFMTNPFPDSDKTLFGLLFYDWIRPLAIDVGEAQDFGTLLNPDNAVMTRLLIGIVLVLATLVFVFKSADFRNSRDNILGGIVVGLVVLGGWYVSSNVEITVDEELYSLSDYYGEWDMLADSEEGKPAVGRPLSPQSFTFINPMGQTFGYIGSGLSRSMLTFGIMALMGVIVGSFLWSLLSKSLRFEWFISFKDFVTHIVGAMLMGFGGVLALGCSIGQGITGVSTLAAGSFLALVAIVFGSAITMKVQYYKLVYEEEASFVKALVAGLADMKLLPNRLRKLDAV</sequence>
<dbReference type="InterPro" id="IPR007272">
    <property type="entry name" value="Sulf_transp_TsuA/YedE"/>
</dbReference>
<evidence type="ECO:0000256" key="6">
    <source>
        <dbReference type="ARBA" id="ARBA00022989"/>
    </source>
</evidence>
<feature type="transmembrane region" description="Helical" evidence="8">
    <location>
        <begin position="12"/>
        <end position="30"/>
    </location>
</feature>
<name>A0A3B1AAZ6_9ZZZZ</name>
<evidence type="ECO:0000256" key="2">
    <source>
        <dbReference type="ARBA" id="ARBA00022448"/>
    </source>
</evidence>
<feature type="transmembrane region" description="Helical" evidence="8">
    <location>
        <begin position="88"/>
        <end position="109"/>
    </location>
</feature>
<evidence type="ECO:0000256" key="4">
    <source>
        <dbReference type="ARBA" id="ARBA00022519"/>
    </source>
</evidence>
<feature type="transmembrane region" description="Helical" evidence="8">
    <location>
        <begin position="182"/>
        <end position="201"/>
    </location>
</feature>
<evidence type="ECO:0000256" key="1">
    <source>
        <dbReference type="ARBA" id="ARBA00004429"/>
    </source>
</evidence>
<dbReference type="AlphaFoldDB" id="A0A3B1AAZ6"/>
<feature type="transmembrane region" description="Helical" evidence="8">
    <location>
        <begin position="213"/>
        <end position="230"/>
    </location>
</feature>
<dbReference type="EMBL" id="UOFV01000354">
    <property type="protein sequence ID" value="VAX02899.1"/>
    <property type="molecule type" value="Genomic_DNA"/>
</dbReference>
<evidence type="ECO:0000256" key="3">
    <source>
        <dbReference type="ARBA" id="ARBA00022475"/>
    </source>
</evidence>
<evidence type="ECO:0000256" key="5">
    <source>
        <dbReference type="ARBA" id="ARBA00022692"/>
    </source>
</evidence>
<feature type="transmembrane region" description="Helical" evidence="8">
    <location>
        <begin position="121"/>
        <end position="140"/>
    </location>
</feature>
<dbReference type="GO" id="GO:0005886">
    <property type="term" value="C:plasma membrane"/>
    <property type="evidence" value="ECO:0007669"/>
    <property type="project" value="UniProtKB-SubCell"/>
</dbReference>
<comment type="subcellular location">
    <subcellularLocation>
        <location evidence="1">Cell inner membrane</location>
        <topology evidence="1">Multi-pass membrane protein</topology>
    </subcellularLocation>
</comment>
<keyword evidence="7 8" id="KW-0472">Membrane</keyword>
<keyword evidence="3" id="KW-1003">Cell membrane</keyword>
<reference evidence="9" key="1">
    <citation type="submission" date="2018-06" db="EMBL/GenBank/DDBJ databases">
        <authorList>
            <person name="Zhirakovskaya E."/>
        </authorList>
    </citation>
    <scope>NUCLEOTIDE SEQUENCE</scope>
</reference>
<organism evidence="9">
    <name type="scientific">hydrothermal vent metagenome</name>
    <dbReference type="NCBI Taxonomy" id="652676"/>
    <lineage>
        <taxon>unclassified sequences</taxon>
        <taxon>metagenomes</taxon>
        <taxon>ecological metagenomes</taxon>
    </lineage>
</organism>
<evidence type="ECO:0000313" key="9">
    <source>
        <dbReference type="EMBL" id="VAX02899.1"/>
    </source>
</evidence>
<protein>
    <submittedName>
        <fullName evidence="9">PROBABLE TRANSMEMBRANE PROTEIN</fullName>
    </submittedName>
</protein>
<dbReference type="PANTHER" id="PTHR30574">
    <property type="entry name" value="INNER MEMBRANE PROTEIN YEDE"/>
    <property type="match status" value="1"/>
</dbReference>
<keyword evidence="5 8" id="KW-0812">Transmembrane</keyword>
<proteinExistence type="predicted"/>
<dbReference type="Pfam" id="PF04143">
    <property type="entry name" value="Sulf_transp"/>
    <property type="match status" value="1"/>
</dbReference>
<gene>
    <name evidence="9" type="ORF">MNBD_GAMMA19-1536</name>
</gene>
<keyword evidence="2" id="KW-0813">Transport</keyword>
<dbReference type="PANTHER" id="PTHR30574:SF1">
    <property type="entry name" value="SULPHUR TRANSPORT DOMAIN-CONTAINING PROTEIN"/>
    <property type="match status" value="1"/>
</dbReference>
<keyword evidence="4" id="KW-0997">Cell inner membrane</keyword>
<feature type="transmembrane region" description="Helical" evidence="8">
    <location>
        <begin position="51"/>
        <end position="68"/>
    </location>
</feature>
<keyword evidence="6 8" id="KW-1133">Transmembrane helix</keyword>